<dbReference type="Gene3D" id="3.40.50.300">
    <property type="entry name" value="P-loop containing nucleotide triphosphate hydrolases"/>
    <property type="match status" value="1"/>
</dbReference>
<dbReference type="RefSeq" id="WP_167082853.1">
    <property type="nucleotide sequence ID" value="NZ_BAAADC010000001.1"/>
</dbReference>
<evidence type="ECO:0000313" key="1">
    <source>
        <dbReference type="EMBL" id="NIK88702.1"/>
    </source>
</evidence>
<keyword evidence="2" id="KW-1185">Reference proteome</keyword>
<dbReference type="AlphaFoldDB" id="A0A846N0C4"/>
<gene>
    <name evidence="1" type="ORF">FHS83_002020</name>
</gene>
<evidence type="ECO:0000313" key="2">
    <source>
        <dbReference type="Proteomes" id="UP000570514"/>
    </source>
</evidence>
<reference evidence="1 2" key="1">
    <citation type="submission" date="2020-03" db="EMBL/GenBank/DDBJ databases">
        <title>Genomic Encyclopedia of Type Strains, Phase IV (KMG-IV): sequencing the most valuable type-strain genomes for metagenomic binning, comparative biology and taxonomic classification.</title>
        <authorList>
            <person name="Goeker M."/>
        </authorList>
    </citation>
    <scope>NUCLEOTIDE SEQUENCE [LARGE SCALE GENOMIC DNA]</scope>
    <source>
        <strain evidence="1 2">DSM 19867</strain>
    </source>
</reference>
<organism evidence="1 2">
    <name type="scientific">Rhizomicrobium palustre</name>
    <dbReference type="NCBI Taxonomy" id="189966"/>
    <lineage>
        <taxon>Bacteria</taxon>
        <taxon>Pseudomonadati</taxon>
        <taxon>Pseudomonadota</taxon>
        <taxon>Alphaproteobacteria</taxon>
        <taxon>Micropepsales</taxon>
        <taxon>Micropepsaceae</taxon>
        <taxon>Rhizomicrobium</taxon>
    </lineage>
</organism>
<dbReference type="Pfam" id="PF13671">
    <property type="entry name" value="AAA_33"/>
    <property type="match status" value="1"/>
</dbReference>
<dbReference type="Proteomes" id="UP000570514">
    <property type="component" value="Unassembled WGS sequence"/>
</dbReference>
<dbReference type="SUPFAM" id="SSF52540">
    <property type="entry name" value="P-loop containing nucleoside triphosphate hydrolases"/>
    <property type="match status" value="1"/>
</dbReference>
<name>A0A846N0C4_9PROT</name>
<comment type="caution">
    <text evidence="1">The sequence shown here is derived from an EMBL/GenBank/DDBJ whole genome shotgun (WGS) entry which is preliminary data.</text>
</comment>
<protein>
    <submittedName>
        <fullName evidence="1">Putative kinase</fullName>
    </submittedName>
</protein>
<accession>A0A846N0C4</accession>
<dbReference type="GO" id="GO:0016301">
    <property type="term" value="F:kinase activity"/>
    <property type="evidence" value="ECO:0007669"/>
    <property type="project" value="UniProtKB-KW"/>
</dbReference>
<dbReference type="InterPro" id="IPR027417">
    <property type="entry name" value="P-loop_NTPase"/>
</dbReference>
<keyword evidence="1" id="KW-0808">Transferase</keyword>
<keyword evidence="1" id="KW-0418">Kinase</keyword>
<dbReference type="EMBL" id="JAASRM010000001">
    <property type="protein sequence ID" value="NIK88702.1"/>
    <property type="molecule type" value="Genomic_DNA"/>
</dbReference>
<sequence length="160" mass="17879">MATAHLLHGFLGAGKTTFAKALERRCNGVRFTHDEWMRALYGEDPPEAEFADAAARVHRLMEQVWRQCLVAGVDIILDTGLWSRAERDRIRAVVADVGAEAVLYQLHCDEALAHERLTARNAAPHTGLYIAPETYALLRARFEPLADDELRIDIDTNGTV</sequence>
<proteinExistence type="predicted"/>